<gene>
    <name evidence="2" type="ORF">EAY07_26330</name>
</gene>
<dbReference type="PROSITE" id="PS51186">
    <property type="entry name" value="GNAT"/>
    <property type="match status" value="1"/>
</dbReference>
<feature type="domain" description="N-acetyltransferase" evidence="1">
    <location>
        <begin position="1"/>
        <end position="124"/>
    </location>
</feature>
<dbReference type="Pfam" id="PF00583">
    <property type="entry name" value="Acetyltransf_1"/>
    <property type="match status" value="1"/>
</dbReference>
<name>A0ABD4KW56_VIBAN</name>
<dbReference type="EMBL" id="RDOM01001224">
    <property type="protein sequence ID" value="MBF4275454.1"/>
    <property type="molecule type" value="Genomic_DNA"/>
</dbReference>
<dbReference type="CDD" id="cd04301">
    <property type="entry name" value="NAT_SF"/>
    <property type="match status" value="1"/>
</dbReference>
<protein>
    <submittedName>
        <fullName evidence="2">GNAT family N-acetyltransferase</fullName>
    </submittedName>
</protein>
<dbReference type="InterPro" id="IPR000182">
    <property type="entry name" value="GNAT_dom"/>
</dbReference>
<proteinExistence type="predicted"/>
<reference evidence="2 3" key="1">
    <citation type="journal article" date="2021" name="PeerJ">
        <title>Analysis of 44 Vibrio anguillarum genomes reveals high genetic diversity.</title>
        <authorList>
            <person name="Hansen M.J."/>
            <person name="Dalsgaard I."/>
        </authorList>
    </citation>
    <scope>NUCLEOTIDE SEQUENCE [LARGE SCALE GENOMIC DNA]</scope>
    <source>
        <strain evidence="2 3">17-16730-2A</strain>
    </source>
</reference>
<dbReference type="SUPFAM" id="SSF55729">
    <property type="entry name" value="Acyl-CoA N-acyltransferases (Nat)"/>
    <property type="match status" value="1"/>
</dbReference>
<evidence type="ECO:0000313" key="2">
    <source>
        <dbReference type="EMBL" id="MBF4275454.1"/>
    </source>
</evidence>
<feature type="non-terminal residue" evidence="2">
    <location>
        <position position="124"/>
    </location>
</feature>
<sequence length="124" mass="14042">ERLKVIYSQFNNYDLSKLNMGLFKRQSEKLILVSEVINGTKSNIVGMELFYFNPRDFKAGTIHEGFIGVLPEFEGRGIATAMRKHAIAHFRLSGLSGISTRISKNNISSLRSAERLGFKPVEEY</sequence>
<comment type="caution">
    <text evidence="2">The sequence shown here is derived from an EMBL/GenBank/DDBJ whole genome shotgun (WGS) entry which is preliminary data.</text>
</comment>
<evidence type="ECO:0000259" key="1">
    <source>
        <dbReference type="PROSITE" id="PS51186"/>
    </source>
</evidence>
<dbReference type="Proteomes" id="UP000722957">
    <property type="component" value="Unassembled WGS sequence"/>
</dbReference>
<feature type="non-terminal residue" evidence="2">
    <location>
        <position position="1"/>
    </location>
</feature>
<organism evidence="2 3">
    <name type="scientific">Vibrio anguillarum</name>
    <name type="common">Listonella anguillarum</name>
    <dbReference type="NCBI Taxonomy" id="55601"/>
    <lineage>
        <taxon>Bacteria</taxon>
        <taxon>Pseudomonadati</taxon>
        <taxon>Pseudomonadota</taxon>
        <taxon>Gammaproteobacteria</taxon>
        <taxon>Vibrionales</taxon>
        <taxon>Vibrionaceae</taxon>
        <taxon>Vibrio</taxon>
    </lineage>
</organism>
<evidence type="ECO:0000313" key="3">
    <source>
        <dbReference type="Proteomes" id="UP000722957"/>
    </source>
</evidence>
<dbReference type="RefSeq" id="WP_194574453.1">
    <property type="nucleotide sequence ID" value="NZ_RDOM01001224.1"/>
</dbReference>
<dbReference type="AlphaFoldDB" id="A0ABD4KW56"/>
<dbReference type="InterPro" id="IPR016181">
    <property type="entry name" value="Acyl_CoA_acyltransferase"/>
</dbReference>
<accession>A0ABD4KW56</accession>
<dbReference type="Gene3D" id="3.40.630.30">
    <property type="match status" value="1"/>
</dbReference>